<feature type="transmembrane region" description="Helical" evidence="1">
    <location>
        <begin position="94"/>
        <end position="121"/>
    </location>
</feature>
<evidence type="ECO:0000313" key="3">
    <source>
        <dbReference type="Proteomes" id="UP000184000"/>
    </source>
</evidence>
<dbReference type="Pfam" id="PF12679">
    <property type="entry name" value="ABC2_membrane_2"/>
    <property type="match status" value="1"/>
</dbReference>
<feature type="transmembrane region" description="Helical" evidence="1">
    <location>
        <begin position="240"/>
        <end position="263"/>
    </location>
</feature>
<keyword evidence="1" id="KW-0812">Transmembrane</keyword>
<keyword evidence="1" id="KW-1133">Transmembrane helix</keyword>
<dbReference type="Proteomes" id="UP000184000">
    <property type="component" value="Unassembled WGS sequence"/>
</dbReference>
<evidence type="ECO:0000313" key="2">
    <source>
        <dbReference type="EMBL" id="SHG47039.1"/>
    </source>
</evidence>
<sequence>MTHPSDFLVGVRLALRARYLCLSGCSLLVLALSVLLAAQFSGRQPATVALDIGLSVMRLLLPLVLVLMTQELISREFDRRYFLNTLSYPHPRHSLLLGRFFAIAALTLGLLLVLAGALALFVRLASQGYTQSTPVALGHQYLVTVGFIGLDLLVLTAIATLLAVVASTPSFVLIGTFGFMLVARSFGAIVELLSRNAAVVGDAETYRSSVGLLGYLLPDLGTLDVRMIALYGRMDLLPPAWPWLILSSITYTLGLLGLAVWALQRKRFA</sequence>
<evidence type="ECO:0000256" key="1">
    <source>
        <dbReference type="SAM" id="Phobius"/>
    </source>
</evidence>
<dbReference type="GO" id="GO:0140359">
    <property type="term" value="F:ABC-type transporter activity"/>
    <property type="evidence" value="ECO:0007669"/>
    <property type="project" value="InterPro"/>
</dbReference>
<feature type="transmembrane region" description="Helical" evidence="1">
    <location>
        <begin position="141"/>
        <end position="164"/>
    </location>
</feature>
<dbReference type="EMBL" id="FQXA01000001">
    <property type="protein sequence ID" value="SHG47039.1"/>
    <property type="molecule type" value="Genomic_DNA"/>
</dbReference>
<dbReference type="RefSeq" id="WP_167369762.1">
    <property type="nucleotide sequence ID" value="NZ_FQXA01000001.1"/>
</dbReference>
<name>A0A1M5K3C0_9GAMM</name>
<protein>
    <submittedName>
        <fullName evidence="2">ABC-type transport system involved in multi-copper enzyme maturation, permease component</fullName>
    </submittedName>
</protein>
<accession>A0A1M5K3C0</accession>
<keyword evidence="1" id="KW-0472">Membrane</keyword>
<dbReference type="GO" id="GO:0005886">
    <property type="term" value="C:plasma membrane"/>
    <property type="evidence" value="ECO:0007669"/>
    <property type="project" value="UniProtKB-SubCell"/>
</dbReference>
<dbReference type="GeneID" id="98639377"/>
<feature type="transmembrane region" description="Helical" evidence="1">
    <location>
        <begin position="20"/>
        <end position="40"/>
    </location>
</feature>
<dbReference type="AlphaFoldDB" id="A0A1M5K3C0"/>
<reference evidence="2 3" key="1">
    <citation type="submission" date="2016-11" db="EMBL/GenBank/DDBJ databases">
        <authorList>
            <person name="Jaros S."/>
            <person name="Januszkiewicz K."/>
            <person name="Wedrychowicz H."/>
        </authorList>
    </citation>
    <scope>NUCLEOTIDE SEQUENCE [LARGE SCALE GENOMIC DNA]</scope>
    <source>
        <strain evidence="2 3">DSM 18231</strain>
    </source>
</reference>
<gene>
    <name evidence="2" type="ORF">SAMN02744645_0245</name>
</gene>
<organism evidence="2 3">
    <name type="scientific">Stutzerimonas xanthomarina DSM 18231</name>
    <dbReference type="NCBI Taxonomy" id="1403346"/>
    <lineage>
        <taxon>Bacteria</taxon>
        <taxon>Pseudomonadati</taxon>
        <taxon>Pseudomonadota</taxon>
        <taxon>Gammaproteobacteria</taxon>
        <taxon>Pseudomonadales</taxon>
        <taxon>Pseudomonadaceae</taxon>
        <taxon>Stutzerimonas</taxon>
    </lineage>
</organism>
<feature type="transmembrane region" description="Helical" evidence="1">
    <location>
        <begin position="171"/>
        <end position="190"/>
    </location>
</feature>
<proteinExistence type="predicted"/>
<feature type="transmembrane region" description="Helical" evidence="1">
    <location>
        <begin position="52"/>
        <end position="73"/>
    </location>
</feature>